<dbReference type="PANTHER" id="PTHR45625">
    <property type="entry name" value="PEPTIDYL-PROLYL CIS-TRANS ISOMERASE-RELATED"/>
    <property type="match status" value="1"/>
</dbReference>
<dbReference type="InterPro" id="IPR002130">
    <property type="entry name" value="Cyclophilin-type_PPIase_dom"/>
</dbReference>
<gene>
    <name evidence="6" type="ORF">ACFQO1_06675</name>
</gene>
<feature type="domain" description="PPIase cyclophilin-type" evidence="5">
    <location>
        <begin position="44"/>
        <end position="276"/>
    </location>
</feature>
<dbReference type="PANTHER" id="PTHR45625:SF4">
    <property type="entry name" value="PEPTIDYLPROLYL ISOMERASE DOMAIN AND WD REPEAT-CONTAINING PROTEIN 1"/>
    <property type="match status" value="1"/>
</dbReference>
<evidence type="ECO:0000256" key="2">
    <source>
        <dbReference type="ARBA" id="ARBA00013194"/>
    </source>
</evidence>
<dbReference type="InterPro" id="IPR029000">
    <property type="entry name" value="Cyclophilin-like_dom_sf"/>
</dbReference>
<evidence type="ECO:0000256" key="1">
    <source>
        <dbReference type="ARBA" id="ARBA00007365"/>
    </source>
</evidence>
<keyword evidence="4 6" id="KW-0413">Isomerase</keyword>
<evidence type="ECO:0000259" key="5">
    <source>
        <dbReference type="PROSITE" id="PS50072"/>
    </source>
</evidence>
<dbReference type="PROSITE" id="PS00170">
    <property type="entry name" value="CSA_PPIASE_1"/>
    <property type="match status" value="1"/>
</dbReference>
<dbReference type="Pfam" id="PF00160">
    <property type="entry name" value="Pro_isomerase"/>
    <property type="match status" value="2"/>
</dbReference>
<evidence type="ECO:0000256" key="4">
    <source>
        <dbReference type="ARBA" id="ARBA00023235"/>
    </source>
</evidence>
<evidence type="ECO:0000313" key="7">
    <source>
        <dbReference type="Proteomes" id="UP001596415"/>
    </source>
</evidence>
<dbReference type="Proteomes" id="UP001596415">
    <property type="component" value="Unassembled WGS sequence"/>
</dbReference>
<keyword evidence="3" id="KW-0697">Rotamase</keyword>
<dbReference type="EMBL" id="JBHTBN010000002">
    <property type="protein sequence ID" value="MFC7357363.1"/>
    <property type="molecule type" value="Genomic_DNA"/>
</dbReference>
<accession>A0ABW2MRN4</accession>
<dbReference type="CDD" id="cd00317">
    <property type="entry name" value="cyclophilin"/>
    <property type="match status" value="1"/>
</dbReference>
<dbReference type="SUPFAM" id="SSF50891">
    <property type="entry name" value="Cyclophilin-like"/>
    <property type="match status" value="1"/>
</dbReference>
<dbReference type="PROSITE" id="PS50072">
    <property type="entry name" value="CSA_PPIASE_2"/>
    <property type="match status" value="1"/>
</dbReference>
<comment type="similarity">
    <text evidence="1">Belongs to the cyclophilin-type PPIase family.</text>
</comment>
<reference evidence="7" key="1">
    <citation type="journal article" date="2019" name="Int. J. Syst. Evol. Microbiol.">
        <title>The Global Catalogue of Microorganisms (GCM) 10K type strain sequencing project: providing services to taxonomists for standard genome sequencing and annotation.</title>
        <authorList>
            <consortium name="The Broad Institute Genomics Platform"/>
            <consortium name="The Broad Institute Genome Sequencing Center for Infectious Disease"/>
            <person name="Wu L."/>
            <person name="Ma J."/>
        </authorList>
    </citation>
    <scope>NUCLEOTIDE SEQUENCE [LARGE SCALE GENOMIC DNA]</scope>
    <source>
        <strain evidence="7">CGMCC 1.16306</strain>
    </source>
</reference>
<dbReference type="EC" id="5.2.1.8" evidence="2"/>
<evidence type="ECO:0000256" key="3">
    <source>
        <dbReference type="ARBA" id="ARBA00023110"/>
    </source>
</evidence>
<proteinExistence type="inferred from homology"/>
<protein>
    <recommendedName>
        <fullName evidence="2">peptidylprolyl isomerase</fullName>
        <ecNumber evidence="2">5.2.1.8</ecNumber>
    </recommendedName>
</protein>
<dbReference type="GO" id="GO:0003755">
    <property type="term" value="F:peptidyl-prolyl cis-trans isomerase activity"/>
    <property type="evidence" value="ECO:0007669"/>
    <property type="project" value="UniProtKB-EC"/>
</dbReference>
<comment type="caution">
    <text evidence="6">The sequence shown here is derived from an EMBL/GenBank/DDBJ whole genome shotgun (WGS) entry which is preliminary data.</text>
</comment>
<dbReference type="InterPro" id="IPR044666">
    <property type="entry name" value="Cyclophilin_A-like"/>
</dbReference>
<dbReference type="InterPro" id="IPR020892">
    <property type="entry name" value="Cyclophilin-type_PPIase_CS"/>
</dbReference>
<keyword evidence="7" id="KW-1185">Reference proteome</keyword>
<sequence>MKKTYLFLILTLCFLACKQSPKDKAEDSVSEEKPIAIEMVTTKGTIVLKLYNETPLHRDNFVRLVNEKAFDNLLFHRVIENFMVQAGDPDSRNAKLTDTLGVGDLPYKIDAEINTPYFHKKGTLGAARDGNVARASSAMQFYIVQGKVQNDSLLSVAEGRINGWLAEHYFKNDTVNKSLVEALQKAESADDFKTYTALTDTIMRKSKSYTDFEKYTIPEAHREVYKTIGGTPHLDQNYTVFGEVVDGLEVIDAIAKVETNNLDRPLDDVRIISVRILEN</sequence>
<name>A0ABW2MRN4_9FLAO</name>
<dbReference type="RefSeq" id="WP_380217205.1">
    <property type="nucleotide sequence ID" value="NZ_JBHTBN010000002.1"/>
</dbReference>
<dbReference type="Gene3D" id="2.40.100.10">
    <property type="entry name" value="Cyclophilin-like"/>
    <property type="match status" value="1"/>
</dbReference>
<organism evidence="6 7">
    <name type="scientific">Jejudonia soesokkakensis</name>
    <dbReference type="NCBI Taxonomy" id="1323432"/>
    <lineage>
        <taxon>Bacteria</taxon>
        <taxon>Pseudomonadati</taxon>
        <taxon>Bacteroidota</taxon>
        <taxon>Flavobacteriia</taxon>
        <taxon>Flavobacteriales</taxon>
        <taxon>Flavobacteriaceae</taxon>
        <taxon>Jejudonia</taxon>
    </lineage>
</organism>
<evidence type="ECO:0000313" key="6">
    <source>
        <dbReference type="EMBL" id="MFC7357363.1"/>
    </source>
</evidence>